<proteinExistence type="predicted"/>
<dbReference type="Proteomes" id="UP001196413">
    <property type="component" value="Unassembled WGS sequence"/>
</dbReference>
<sequence length="83" mass="9339">MSGTLSELDRTNGEHEGLREYNRWKRKFNGQKATNADFDVKTSKFRLVRLYVKAVLSDHGKAILILILHTGAQPGTADVLLAR</sequence>
<comment type="caution">
    <text evidence="1">The sequence shown here is derived from an EMBL/GenBank/DDBJ whole genome shotgun (WGS) entry which is preliminary data.</text>
</comment>
<accession>A0AAD5M2J2</accession>
<dbReference type="EMBL" id="JAHQIW010000545">
    <property type="protein sequence ID" value="KAJ1348723.1"/>
    <property type="molecule type" value="Genomic_DNA"/>
</dbReference>
<keyword evidence="2" id="KW-1185">Reference proteome</keyword>
<name>A0AAD5M2J2_PARTN</name>
<organism evidence="1 2">
    <name type="scientific">Parelaphostrongylus tenuis</name>
    <name type="common">Meningeal worm</name>
    <dbReference type="NCBI Taxonomy" id="148309"/>
    <lineage>
        <taxon>Eukaryota</taxon>
        <taxon>Metazoa</taxon>
        <taxon>Ecdysozoa</taxon>
        <taxon>Nematoda</taxon>
        <taxon>Chromadorea</taxon>
        <taxon>Rhabditida</taxon>
        <taxon>Rhabditina</taxon>
        <taxon>Rhabditomorpha</taxon>
        <taxon>Strongyloidea</taxon>
        <taxon>Metastrongylidae</taxon>
        <taxon>Parelaphostrongylus</taxon>
    </lineage>
</organism>
<evidence type="ECO:0000313" key="2">
    <source>
        <dbReference type="Proteomes" id="UP001196413"/>
    </source>
</evidence>
<protein>
    <submittedName>
        <fullName evidence="1">Uncharacterized protein</fullName>
    </submittedName>
</protein>
<evidence type="ECO:0000313" key="1">
    <source>
        <dbReference type="EMBL" id="KAJ1348723.1"/>
    </source>
</evidence>
<dbReference type="AlphaFoldDB" id="A0AAD5M2J2"/>
<reference evidence="1" key="1">
    <citation type="submission" date="2021-06" db="EMBL/GenBank/DDBJ databases">
        <title>Parelaphostrongylus tenuis whole genome reference sequence.</title>
        <authorList>
            <person name="Garwood T.J."/>
            <person name="Larsen P.A."/>
            <person name="Fountain-Jones N.M."/>
            <person name="Garbe J.R."/>
            <person name="Macchietto M.G."/>
            <person name="Kania S.A."/>
            <person name="Gerhold R.W."/>
            <person name="Richards J.E."/>
            <person name="Wolf T.M."/>
        </authorList>
    </citation>
    <scope>NUCLEOTIDE SEQUENCE</scope>
    <source>
        <strain evidence="1">MNPRO001-30</strain>
        <tissue evidence="1">Meninges</tissue>
    </source>
</reference>
<gene>
    <name evidence="1" type="ORF">KIN20_004089</name>
</gene>